<dbReference type="InterPro" id="IPR029473">
    <property type="entry name" value="MOR2-PAG1_mid"/>
</dbReference>
<dbReference type="InterPro" id="IPR025481">
    <property type="entry name" value="Cell_Morphogen_C"/>
</dbReference>
<proteinExistence type="predicted"/>
<protein>
    <submittedName>
        <fullName evidence="3">Uncharacterized protein</fullName>
    </submittedName>
</protein>
<feature type="domain" description="Cell morphogenesis central region" evidence="2">
    <location>
        <begin position="4"/>
        <end position="151"/>
    </location>
</feature>
<dbReference type="Pfam" id="PF14228">
    <property type="entry name" value="MOR2-PAG1_mid"/>
    <property type="match status" value="2"/>
</dbReference>
<dbReference type="PANTHER" id="PTHR12295">
    <property type="entry name" value="FURRY-RELATED"/>
    <property type="match status" value="1"/>
</dbReference>
<dbReference type="EMBL" id="JAHRIO010000692">
    <property type="protein sequence ID" value="MEQ2158354.1"/>
    <property type="molecule type" value="Genomic_DNA"/>
</dbReference>
<keyword evidence="4" id="KW-1185">Reference proteome</keyword>
<organism evidence="3 4">
    <name type="scientific">Goodea atripinnis</name>
    <dbReference type="NCBI Taxonomy" id="208336"/>
    <lineage>
        <taxon>Eukaryota</taxon>
        <taxon>Metazoa</taxon>
        <taxon>Chordata</taxon>
        <taxon>Craniata</taxon>
        <taxon>Vertebrata</taxon>
        <taxon>Euteleostomi</taxon>
        <taxon>Actinopterygii</taxon>
        <taxon>Neopterygii</taxon>
        <taxon>Teleostei</taxon>
        <taxon>Neoteleostei</taxon>
        <taxon>Acanthomorphata</taxon>
        <taxon>Ovalentaria</taxon>
        <taxon>Atherinomorphae</taxon>
        <taxon>Cyprinodontiformes</taxon>
        <taxon>Goodeidae</taxon>
        <taxon>Goodea</taxon>
    </lineage>
</organism>
<evidence type="ECO:0000313" key="4">
    <source>
        <dbReference type="Proteomes" id="UP001476798"/>
    </source>
</evidence>
<reference evidence="3 4" key="1">
    <citation type="submission" date="2021-06" db="EMBL/GenBank/DDBJ databases">
        <authorList>
            <person name="Palmer J.M."/>
        </authorList>
    </citation>
    <scope>NUCLEOTIDE SEQUENCE [LARGE SCALE GENOMIC DNA]</scope>
    <source>
        <strain evidence="3 4">GA_2019</strain>
        <tissue evidence="3">Muscle</tissue>
    </source>
</reference>
<dbReference type="PANTHER" id="PTHR12295:SF9">
    <property type="entry name" value="PROTEIN FURRY HOMOLOG-LIKE"/>
    <property type="match status" value="1"/>
</dbReference>
<dbReference type="Pfam" id="PF14225">
    <property type="entry name" value="MOR2-PAG1_C"/>
    <property type="match status" value="1"/>
</dbReference>
<feature type="domain" description="Cell morphogenesis central region" evidence="2">
    <location>
        <begin position="378"/>
        <end position="438"/>
    </location>
</feature>
<dbReference type="InterPro" id="IPR039867">
    <property type="entry name" value="Furry/Tao3/Mor2"/>
</dbReference>
<evidence type="ECO:0000259" key="2">
    <source>
        <dbReference type="Pfam" id="PF14228"/>
    </source>
</evidence>
<feature type="domain" description="Cell morphogenesis protein C-terminal" evidence="1">
    <location>
        <begin position="577"/>
        <end position="763"/>
    </location>
</feature>
<evidence type="ECO:0000259" key="1">
    <source>
        <dbReference type="Pfam" id="PF14225"/>
    </source>
</evidence>
<sequence length="764" mass="85729">MFWAVDRCYTGSRRVAAGCFKAIANVFHNRDYQFDTVVLLNLILFKAADSSREIYEVAMQLLQILEPKLFRYAHKLEILRTDGILTPPSPLPHLYSVSYYQLSEELARTYPELTLPIFSEVSQRIQTAHPGGRQVMLHYLLPWMNNVELVEFKPTIRRPEDCGSGEEEEDGHDQEVMMVNSRRWLRGEGWGSPRATTMVLNNLMFMTAKVKRVVVYLGRDKTMQLLEELMWELQLTEPVSSAVTHMDNPPYYRITSSYKIPSVTSEQESRILSSLDASQHDLNQIRAPCKISPGFDHQHPEVYEHCKRLLLHLLVVQSANSQSVAMVLLRNRDYNDPRVLTVKPTTPEFNLTGMQEILPDFQPSPMTDSGLSTSSTSSSISFQLDSMLSEVALRTALSCSSRHYAGRSFQIFRALKQPLTPATLSDILSRLVETVGDPGEEAQGFVIELLLTLESSIDTLADTIKNYDLLSALAQSSARDQSLGAKLAANRKSTGQLNLNSGGLLHYVHSRSNSLRASLIGERKADRRRSNTLDIADRLCGSPSNLLRTKSLTSLGGGGSPGGEAIPPVDPSNLMATVFWIAVSLLESDYEFEYLLALRLLNKLLGQLPLERADSRERLENIQGKLKWYNFPGLLQLFLKGFTSASTQELTIHLLSKLISVSRHTLVDPSQVAGFPLNILCLLPHLILHFDSPTPFCKETADKIAKVCAEEKSATLSNLAHMMSLYSTHSYSRDCTNWINVVCRYVHDAFAERTLNLVTYLAEV</sequence>
<evidence type="ECO:0000313" key="3">
    <source>
        <dbReference type="EMBL" id="MEQ2158354.1"/>
    </source>
</evidence>
<comment type="caution">
    <text evidence="3">The sequence shown here is derived from an EMBL/GenBank/DDBJ whole genome shotgun (WGS) entry which is preliminary data.</text>
</comment>
<gene>
    <name evidence="3" type="ORF">GOODEAATRI_011339</name>
</gene>
<name>A0ABV0MI09_9TELE</name>
<dbReference type="Proteomes" id="UP001476798">
    <property type="component" value="Unassembled WGS sequence"/>
</dbReference>
<accession>A0ABV0MI09</accession>